<organism evidence="2 3">
    <name type="scientific">Desulfofustis limnaeus</name>
    <dbReference type="NCBI Taxonomy" id="2740163"/>
    <lineage>
        <taxon>Bacteria</taxon>
        <taxon>Pseudomonadati</taxon>
        <taxon>Thermodesulfobacteriota</taxon>
        <taxon>Desulfobulbia</taxon>
        <taxon>Desulfobulbales</taxon>
        <taxon>Desulfocapsaceae</taxon>
        <taxon>Desulfofustis</taxon>
    </lineage>
</organism>
<reference evidence="2 3" key="1">
    <citation type="submission" date="2022-01" db="EMBL/GenBank/DDBJ databases">
        <title>Desulfofustis limnae sp. nov., a novel mesophilic sulfate-reducing bacterium isolated from marsh soil.</title>
        <authorList>
            <person name="Watanabe M."/>
            <person name="Takahashi A."/>
            <person name="Kojima H."/>
            <person name="Fukui M."/>
        </authorList>
    </citation>
    <scope>NUCLEOTIDE SEQUENCE [LARGE SCALE GENOMIC DNA]</scope>
    <source>
        <strain evidence="2 3">PPLL</strain>
    </source>
</reference>
<name>A0ABN6M242_9BACT</name>
<keyword evidence="1" id="KW-0812">Transmembrane</keyword>
<evidence type="ECO:0000256" key="1">
    <source>
        <dbReference type="SAM" id="Phobius"/>
    </source>
</evidence>
<keyword evidence="1" id="KW-1133">Transmembrane helix</keyword>
<dbReference type="InterPro" id="IPR021257">
    <property type="entry name" value="DUF2809"/>
</dbReference>
<dbReference type="Proteomes" id="UP000830055">
    <property type="component" value="Chromosome"/>
</dbReference>
<sequence length="145" mass="16496">MQSENGDSRTTVSGVPAKEPRKERTELLKFLVICLPLWFSAALYRGPYDTEVNHYLAGILYLMCWALVIQFILPRLSERPLLLALFLFFCLVELVAWRFPALLSGLSMTVAERTIIGGHFSLNKIPYYGVGAFTAFFLLRACRRS</sequence>
<feature type="transmembrane region" description="Helical" evidence="1">
    <location>
        <begin position="125"/>
        <end position="142"/>
    </location>
</feature>
<keyword evidence="1" id="KW-0472">Membrane</keyword>
<protein>
    <recommendedName>
        <fullName evidence="4">DUF2809 domain-containing protein</fullName>
    </recommendedName>
</protein>
<dbReference type="EMBL" id="AP025516">
    <property type="protein sequence ID" value="BDD86064.1"/>
    <property type="molecule type" value="Genomic_DNA"/>
</dbReference>
<evidence type="ECO:0000313" key="3">
    <source>
        <dbReference type="Proteomes" id="UP000830055"/>
    </source>
</evidence>
<feature type="transmembrane region" description="Helical" evidence="1">
    <location>
        <begin position="27"/>
        <end position="46"/>
    </location>
</feature>
<feature type="transmembrane region" description="Helical" evidence="1">
    <location>
        <begin position="80"/>
        <end position="99"/>
    </location>
</feature>
<evidence type="ECO:0008006" key="4">
    <source>
        <dbReference type="Google" id="ProtNLM"/>
    </source>
</evidence>
<dbReference type="RefSeq" id="WP_284153166.1">
    <property type="nucleotide sequence ID" value="NZ_AP025516.1"/>
</dbReference>
<proteinExistence type="predicted"/>
<evidence type="ECO:0000313" key="2">
    <source>
        <dbReference type="EMBL" id="BDD86064.1"/>
    </source>
</evidence>
<accession>A0ABN6M242</accession>
<keyword evidence="3" id="KW-1185">Reference proteome</keyword>
<feature type="transmembrane region" description="Helical" evidence="1">
    <location>
        <begin position="52"/>
        <end position="73"/>
    </location>
</feature>
<gene>
    <name evidence="2" type="ORF">DPPLL_04290</name>
</gene>
<dbReference type="Pfam" id="PF10990">
    <property type="entry name" value="DUF2809"/>
    <property type="match status" value="1"/>
</dbReference>